<gene>
    <name evidence="4" type="ORF">D7D94_03070</name>
</gene>
<sequence length="265" mass="28447">MVALAAMIVPSLTGCFAPSAQMGPDAKTQERVVASPSPTPEPTPAVPPDGTVATGVLVDDTGSRLGEVSVDVKDGAYWLHLPLPAFEGYEEITPALSDSPFTLDECGAANIWQLGFGGVDDTKETYDVQLSTFYDDPSFFTSALYVATGLSPEQEEAHDGCWQPILAKADLHWTAPVVRPWAQVEDAGPASGARGTTEMVDARLLYTTAGGDTWASIAARFGVSEDDLEWMNPIRIPGDERMAYARQVLNLDPENRGDSESRRPQ</sequence>
<feature type="compositionally biased region" description="Pro residues" evidence="1">
    <location>
        <begin position="37"/>
        <end position="47"/>
    </location>
</feature>
<proteinExistence type="predicted"/>
<dbReference type="InterPro" id="IPR036779">
    <property type="entry name" value="LysM_dom_sf"/>
</dbReference>
<protein>
    <submittedName>
        <fullName evidence="4">LysM domain-containing protein</fullName>
    </submittedName>
</protein>
<dbReference type="Gene3D" id="3.10.350.10">
    <property type="entry name" value="LysM domain"/>
    <property type="match status" value="1"/>
</dbReference>
<keyword evidence="2" id="KW-0732">Signal</keyword>
<reference evidence="4 5" key="1">
    <citation type="submission" date="2018-09" db="EMBL/GenBank/DDBJ databases">
        <title>Whole genome sequencing of Microbacterium oryzae strain MB-10T.</title>
        <authorList>
            <person name="Das S.K."/>
        </authorList>
    </citation>
    <scope>NUCLEOTIDE SEQUENCE [LARGE SCALE GENOMIC DNA]</scope>
    <source>
        <strain evidence="4 5">MB-10</strain>
    </source>
</reference>
<feature type="domain" description="LysM" evidence="3">
    <location>
        <begin position="204"/>
        <end position="251"/>
    </location>
</feature>
<dbReference type="EMBL" id="CP032550">
    <property type="protein sequence ID" value="QGU26759.1"/>
    <property type="molecule type" value="Genomic_DNA"/>
</dbReference>
<name>A0A6I6DYL5_9MICO</name>
<dbReference type="AlphaFoldDB" id="A0A6I6DYL5"/>
<accession>A0A6I6DYL5</accession>
<evidence type="ECO:0000313" key="5">
    <source>
        <dbReference type="Proteomes" id="UP000422989"/>
    </source>
</evidence>
<feature type="region of interest" description="Disordered" evidence="1">
    <location>
        <begin position="20"/>
        <end position="51"/>
    </location>
</feature>
<keyword evidence="5" id="KW-1185">Reference proteome</keyword>
<evidence type="ECO:0000259" key="3">
    <source>
        <dbReference type="PROSITE" id="PS51782"/>
    </source>
</evidence>
<dbReference type="InterPro" id="IPR018392">
    <property type="entry name" value="LysM"/>
</dbReference>
<dbReference type="Proteomes" id="UP000422989">
    <property type="component" value="Chromosome"/>
</dbReference>
<evidence type="ECO:0000256" key="1">
    <source>
        <dbReference type="SAM" id="MobiDB-lite"/>
    </source>
</evidence>
<dbReference type="SUPFAM" id="SSF54106">
    <property type="entry name" value="LysM domain"/>
    <property type="match status" value="1"/>
</dbReference>
<evidence type="ECO:0000313" key="4">
    <source>
        <dbReference type="EMBL" id="QGU26759.1"/>
    </source>
</evidence>
<dbReference type="KEGG" id="moj:D7D94_03070"/>
<dbReference type="OrthoDB" id="5104630at2"/>
<feature type="chain" id="PRO_5038798772" evidence="2">
    <location>
        <begin position="23"/>
        <end position="265"/>
    </location>
</feature>
<dbReference type="CDD" id="cd00118">
    <property type="entry name" value="LysM"/>
    <property type="match status" value="1"/>
</dbReference>
<organism evidence="4 5">
    <name type="scientific">Microbacterium oryzae</name>
    <dbReference type="NCBI Taxonomy" id="743009"/>
    <lineage>
        <taxon>Bacteria</taxon>
        <taxon>Bacillati</taxon>
        <taxon>Actinomycetota</taxon>
        <taxon>Actinomycetes</taxon>
        <taxon>Micrococcales</taxon>
        <taxon>Microbacteriaceae</taxon>
        <taxon>Microbacterium</taxon>
    </lineage>
</organism>
<evidence type="ECO:0000256" key="2">
    <source>
        <dbReference type="SAM" id="SignalP"/>
    </source>
</evidence>
<dbReference type="PROSITE" id="PS51782">
    <property type="entry name" value="LYSM"/>
    <property type="match status" value="1"/>
</dbReference>
<feature type="signal peptide" evidence="2">
    <location>
        <begin position="1"/>
        <end position="22"/>
    </location>
</feature>